<dbReference type="EMBL" id="JAFBCL010000001">
    <property type="protein sequence ID" value="MBM7811325.1"/>
    <property type="molecule type" value="Genomic_DNA"/>
</dbReference>
<protein>
    <recommendedName>
        <fullName evidence="4">Secreted protein</fullName>
    </recommendedName>
</protein>
<gene>
    <name evidence="2" type="ORF">JOE68_002190</name>
</gene>
<proteinExistence type="predicted"/>
<keyword evidence="1" id="KW-1133">Transmembrane helix</keyword>
<keyword evidence="3" id="KW-1185">Reference proteome</keyword>
<evidence type="ECO:0000313" key="3">
    <source>
        <dbReference type="Proteomes" id="UP001195724"/>
    </source>
</evidence>
<keyword evidence="1" id="KW-0472">Membrane</keyword>
<keyword evidence="1" id="KW-0812">Transmembrane</keyword>
<dbReference type="Proteomes" id="UP001195724">
    <property type="component" value="Unassembled WGS sequence"/>
</dbReference>
<evidence type="ECO:0000256" key="1">
    <source>
        <dbReference type="SAM" id="Phobius"/>
    </source>
</evidence>
<comment type="caution">
    <text evidence="2">The sequence shown here is derived from an EMBL/GenBank/DDBJ whole genome shotgun (WGS) entry which is preliminary data.</text>
</comment>
<accession>A0ABS2S521</accession>
<sequence length="160" mass="18139">MSGVVGVPVLLVAAGVAAVVAVAGLARWRRAWPETPAFARPRPSVPSGGLRPDPNAGFFVDRGFLFRRRHFFVATGCPPVRIADFPSLDVRRRGRPVRVARVGLRSWWWFEEGFYRESAGLQESDVLAAVRDRERRDQARRDRARLLSEVDENLRKHDHE</sequence>
<dbReference type="RefSeq" id="WP_204842215.1">
    <property type="nucleotide sequence ID" value="NZ_JAFBCL010000001.1"/>
</dbReference>
<name>A0ABS2S521_9PSEU</name>
<feature type="transmembrane region" description="Helical" evidence="1">
    <location>
        <begin position="6"/>
        <end position="26"/>
    </location>
</feature>
<organism evidence="2 3">
    <name type="scientific">Saccharothrix algeriensis</name>
    <dbReference type="NCBI Taxonomy" id="173560"/>
    <lineage>
        <taxon>Bacteria</taxon>
        <taxon>Bacillati</taxon>
        <taxon>Actinomycetota</taxon>
        <taxon>Actinomycetes</taxon>
        <taxon>Pseudonocardiales</taxon>
        <taxon>Pseudonocardiaceae</taxon>
        <taxon>Saccharothrix</taxon>
    </lineage>
</organism>
<evidence type="ECO:0008006" key="4">
    <source>
        <dbReference type="Google" id="ProtNLM"/>
    </source>
</evidence>
<reference evidence="2 3" key="1">
    <citation type="submission" date="2021-01" db="EMBL/GenBank/DDBJ databases">
        <title>Sequencing the genomes of 1000 actinobacteria strains.</title>
        <authorList>
            <person name="Klenk H.-P."/>
        </authorList>
    </citation>
    <scope>NUCLEOTIDE SEQUENCE [LARGE SCALE GENOMIC DNA]</scope>
    <source>
        <strain evidence="2 3">DSM 44581</strain>
    </source>
</reference>
<evidence type="ECO:0000313" key="2">
    <source>
        <dbReference type="EMBL" id="MBM7811325.1"/>
    </source>
</evidence>